<evidence type="ECO:0000256" key="6">
    <source>
        <dbReference type="ARBA" id="ARBA00023211"/>
    </source>
</evidence>
<evidence type="ECO:0000256" key="5">
    <source>
        <dbReference type="ARBA" id="ARBA00022842"/>
    </source>
</evidence>
<protein>
    <submittedName>
        <fullName evidence="9">NUDIX hydrolase</fullName>
    </submittedName>
</protein>
<dbReference type="InterPro" id="IPR039121">
    <property type="entry name" value="NUDT19"/>
</dbReference>
<evidence type="ECO:0000259" key="8">
    <source>
        <dbReference type="PROSITE" id="PS51462"/>
    </source>
</evidence>
<organism evidence="9 10">
    <name type="scientific">Lampropedia puyangensis</name>
    <dbReference type="NCBI Taxonomy" id="1330072"/>
    <lineage>
        <taxon>Bacteria</taxon>
        <taxon>Pseudomonadati</taxon>
        <taxon>Pseudomonadota</taxon>
        <taxon>Betaproteobacteria</taxon>
        <taxon>Burkholderiales</taxon>
        <taxon>Comamonadaceae</taxon>
        <taxon>Lampropedia</taxon>
    </lineage>
</organism>
<reference evidence="9 10" key="1">
    <citation type="journal article" date="2015" name="Antonie Van Leeuwenhoek">
        <title>Lampropedia puyangensis sp. nov., isolated from symptomatic bark of Populus ? euramericana canker and emended description of Lampropedia hyalina (Ehrenberg 1832) Lee et al. 2004.</title>
        <authorList>
            <person name="Li Y."/>
            <person name="Wang T."/>
            <person name="Piao C.G."/>
            <person name="Wang L.F."/>
            <person name="Tian G.Z."/>
            <person name="Zhu T.H."/>
            <person name="Guo M.W."/>
        </authorList>
    </citation>
    <scope>NUCLEOTIDE SEQUENCE [LARGE SCALE GENOMIC DNA]</scope>
    <source>
        <strain evidence="9 10">2-bin</strain>
    </source>
</reference>
<evidence type="ECO:0000256" key="4">
    <source>
        <dbReference type="ARBA" id="ARBA00022801"/>
    </source>
</evidence>
<dbReference type="InterPro" id="IPR000086">
    <property type="entry name" value="NUDIX_hydrolase_dom"/>
</dbReference>
<sequence>MRQTRDPQEPANQSQHTQAPEPIAAASVIVLRPHAQDGFEVLLMERAATSRNFAGTLVFPGGKVDAGDEAIANAAGFANVWAAHQHAFTRHQLDAPTAASLYGAALRETLEEVGLVWTADGQAPQTAQWQPLRHALLNGTPWAQATQAQPLACSVQNLLPFSRWITPKVPNFSSKRFDTWFLLAQAPAEQTAQADTSEAVRLVWGTPRALLASHQRREILLPPPQIMTLAHLSRFASIAAVQTHASTQAPYCITPVSVDVDGQRMVCFPGDPLHEETTTVMPGPQRLVMRNRWFEPKHAFDDLFV</sequence>
<dbReference type="CDD" id="cd18870">
    <property type="entry name" value="NUDIX_AcylCoAdiphos_Nudt19"/>
    <property type="match status" value="1"/>
</dbReference>
<keyword evidence="5" id="KW-0460">Magnesium</keyword>
<dbReference type="GO" id="GO:0046872">
    <property type="term" value="F:metal ion binding"/>
    <property type="evidence" value="ECO:0007669"/>
    <property type="project" value="UniProtKB-KW"/>
</dbReference>
<proteinExistence type="predicted"/>
<dbReference type="InterPro" id="IPR015797">
    <property type="entry name" value="NUDIX_hydrolase-like_dom_sf"/>
</dbReference>
<comment type="cofactor">
    <cofactor evidence="1">
        <name>Mn(2+)</name>
        <dbReference type="ChEBI" id="CHEBI:29035"/>
    </cofactor>
</comment>
<dbReference type="Gene3D" id="3.90.79.10">
    <property type="entry name" value="Nucleoside Triphosphate Pyrophosphohydrolase"/>
    <property type="match status" value="1"/>
</dbReference>
<feature type="domain" description="Nudix hydrolase" evidence="8">
    <location>
        <begin position="21"/>
        <end position="227"/>
    </location>
</feature>
<dbReference type="EMBL" id="STFG01000019">
    <property type="protein sequence ID" value="THT98669.1"/>
    <property type="molecule type" value="Genomic_DNA"/>
</dbReference>
<dbReference type="RefSeq" id="WP_136574382.1">
    <property type="nucleotide sequence ID" value="NZ_STFG01000019.1"/>
</dbReference>
<dbReference type="OrthoDB" id="9788263at2"/>
<accession>A0A4S8EUV6</accession>
<comment type="cofactor">
    <cofactor evidence="2">
        <name>Mg(2+)</name>
        <dbReference type="ChEBI" id="CHEBI:18420"/>
    </cofactor>
</comment>
<evidence type="ECO:0000256" key="2">
    <source>
        <dbReference type="ARBA" id="ARBA00001946"/>
    </source>
</evidence>
<keyword evidence="4 9" id="KW-0378">Hydrolase</keyword>
<dbReference type="AlphaFoldDB" id="A0A4S8EUV6"/>
<keyword evidence="6" id="KW-0464">Manganese</keyword>
<evidence type="ECO:0000313" key="9">
    <source>
        <dbReference type="EMBL" id="THT98669.1"/>
    </source>
</evidence>
<evidence type="ECO:0000256" key="3">
    <source>
        <dbReference type="ARBA" id="ARBA00022723"/>
    </source>
</evidence>
<evidence type="ECO:0000256" key="1">
    <source>
        <dbReference type="ARBA" id="ARBA00001936"/>
    </source>
</evidence>
<feature type="region of interest" description="Disordered" evidence="7">
    <location>
        <begin position="1"/>
        <end position="20"/>
    </location>
</feature>
<dbReference type="PANTHER" id="PTHR12318">
    <property type="entry name" value="TESTOSTERONE-REGULATED PROTEIN RP2"/>
    <property type="match status" value="1"/>
</dbReference>
<name>A0A4S8EUV6_9BURK</name>
<dbReference type="PANTHER" id="PTHR12318:SF0">
    <property type="entry name" value="ACYL-COENZYME A DIPHOSPHATASE NUDT19"/>
    <property type="match status" value="1"/>
</dbReference>
<dbReference type="PROSITE" id="PS51462">
    <property type="entry name" value="NUDIX"/>
    <property type="match status" value="1"/>
</dbReference>
<evidence type="ECO:0000313" key="10">
    <source>
        <dbReference type="Proteomes" id="UP000308917"/>
    </source>
</evidence>
<dbReference type="SUPFAM" id="SSF55811">
    <property type="entry name" value="Nudix"/>
    <property type="match status" value="1"/>
</dbReference>
<keyword evidence="3" id="KW-0479">Metal-binding</keyword>
<dbReference type="GO" id="GO:0016818">
    <property type="term" value="F:hydrolase activity, acting on acid anhydrides, in phosphorus-containing anhydrides"/>
    <property type="evidence" value="ECO:0007669"/>
    <property type="project" value="InterPro"/>
</dbReference>
<dbReference type="Proteomes" id="UP000308917">
    <property type="component" value="Unassembled WGS sequence"/>
</dbReference>
<gene>
    <name evidence="9" type="ORF">E9531_13935</name>
</gene>
<evidence type="ECO:0000256" key="7">
    <source>
        <dbReference type="SAM" id="MobiDB-lite"/>
    </source>
</evidence>
<keyword evidence="10" id="KW-1185">Reference proteome</keyword>
<comment type="caution">
    <text evidence="9">The sequence shown here is derived from an EMBL/GenBank/DDBJ whole genome shotgun (WGS) entry which is preliminary data.</text>
</comment>